<sequence>MNFIQVSNIDIPELQIYQQMRENAFREDGSFIADSPKVVNLLLEQDIQVKSIFATQEYYDKYADLIQTKEIPALYVASKEMMENIVGHTIHHNVMMHAIRPAPTSLNHLGDHIIMLDEISSTQNIGAIARSAAALGVRSYLLPQQGPHPYARRAVRVSMGHIGLMGYHLYEDIFETIKELKALGYRVYAAEVTEDSTPLSQVKVAGKWVLLMGHEGKGIAKEILDICDEVVTIEMEEGIKSFNVSVAASIMMYRFKH</sequence>
<dbReference type="InterPro" id="IPR001537">
    <property type="entry name" value="SpoU_MeTrfase"/>
</dbReference>
<dbReference type="GO" id="GO:0008168">
    <property type="term" value="F:methyltransferase activity"/>
    <property type="evidence" value="ECO:0007669"/>
    <property type="project" value="UniProtKB-KW"/>
</dbReference>
<evidence type="ECO:0000313" key="4">
    <source>
        <dbReference type="EMBL" id="MDM5270930.1"/>
    </source>
</evidence>
<evidence type="ECO:0000256" key="1">
    <source>
        <dbReference type="ARBA" id="ARBA00022603"/>
    </source>
</evidence>
<keyword evidence="1 4" id="KW-0489">Methyltransferase</keyword>
<keyword evidence="5" id="KW-1185">Reference proteome</keyword>
<dbReference type="Proteomes" id="UP001169069">
    <property type="component" value="Unassembled WGS sequence"/>
</dbReference>
<feature type="domain" description="tRNA/rRNA methyltransferase SpoU type" evidence="3">
    <location>
        <begin position="113"/>
        <end position="253"/>
    </location>
</feature>
<keyword evidence="2" id="KW-0808">Transferase</keyword>
<evidence type="ECO:0000259" key="3">
    <source>
        <dbReference type="Pfam" id="PF00588"/>
    </source>
</evidence>
<protein>
    <submittedName>
        <fullName evidence="4">RNA methyltransferase</fullName>
    </submittedName>
</protein>
<dbReference type="InterPro" id="IPR004441">
    <property type="entry name" value="rRNA_MeTrfase_TrmH"/>
</dbReference>
<dbReference type="Gene3D" id="3.40.1280.10">
    <property type="match status" value="1"/>
</dbReference>
<dbReference type="PANTHER" id="PTHR46429:SF1">
    <property type="entry name" value="23S RRNA (GUANOSINE-2'-O-)-METHYLTRANSFERASE RLMB"/>
    <property type="match status" value="1"/>
</dbReference>
<proteinExistence type="predicted"/>
<reference evidence="4" key="1">
    <citation type="submission" date="2023-01" db="EMBL/GenBank/DDBJ databases">
        <title>Sulfurovum sp. zt1-1 genome assembly.</title>
        <authorList>
            <person name="Wang J."/>
        </authorList>
    </citation>
    <scope>NUCLEOTIDE SEQUENCE</scope>
    <source>
        <strain evidence="4">Zt1-1</strain>
    </source>
</reference>
<organism evidence="4 5">
    <name type="scientific">Sulfurovum zhangzhouensis</name>
    <dbReference type="NCBI Taxonomy" id="3019067"/>
    <lineage>
        <taxon>Bacteria</taxon>
        <taxon>Pseudomonadati</taxon>
        <taxon>Campylobacterota</taxon>
        <taxon>Epsilonproteobacteria</taxon>
        <taxon>Campylobacterales</taxon>
        <taxon>Sulfurovaceae</taxon>
        <taxon>Sulfurovum</taxon>
    </lineage>
</organism>
<gene>
    <name evidence="4" type="ORF">PGH07_01915</name>
</gene>
<dbReference type="InterPro" id="IPR029026">
    <property type="entry name" value="tRNA_m1G_MTases_N"/>
</dbReference>
<dbReference type="InterPro" id="IPR029064">
    <property type="entry name" value="Ribosomal_eL30-like_sf"/>
</dbReference>
<dbReference type="EMBL" id="JAQIBD010000001">
    <property type="protein sequence ID" value="MDM5270930.1"/>
    <property type="molecule type" value="Genomic_DNA"/>
</dbReference>
<dbReference type="SUPFAM" id="SSF75217">
    <property type="entry name" value="alpha/beta knot"/>
    <property type="match status" value="1"/>
</dbReference>
<dbReference type="PANTHER" id="PTHR46429">
    <property type="entry name" value="23S RRNA (GUANOSINE-2'-O-)-METHYLTRANSFERASE RLMB"/>
    <property type="match status" value="1"/>
</dbReference>
<evidence type="ECO:0000313" key="5">
    <source>
        <dbReference type="Proteomes" id="UP001169069"/>
    </source>
</evidence>
<dbReference type="InterPro" id="IPR029028">
    <property type="entry name" value="Alpha/beta_knot_MTases"/>
</dbReference>
<name>A0ABT7QVR0_9BACT</name>
<dbReference type="SUPFAM" id="SSF55315">
    <property type="entry name" value="L30e-like"/>
    <property type="match status" value="1"/>
</dbReference>
<dbReference type="GO" id="GO:0032259">
    <property type="term" value="P:methylation"/>
    <property type="evidence" value="ECO:0007669"/>
    <property type="project" value="UniProtKB-KW"/>
</dbReference>
<dbReference type="RefSeq" id="WP_289412205.1">
    <property type="nucleotide sequence ID" value="NZ_JAQIBD010000001.1"/>
</dbReference>
<comment type="caution">
    <text evidence="4">The sequence shown here is derived from an EMBL/GenBank/DDBJ whole genome shotgun (WGS) entry which is preliminary data.</text>
</comment>
<evidence type="ECO:0000256" key="2">
    <source>
        <dbReference type="ARBA" id="ARBA00022679"/>
    </source>
</evidence>
<dbReference type="Pfam" id="PF00588">
    <property type="entry name" value="SpoU_methylase"/>
    <property type="match status" value="1"/>
</dbReference>
<dbReference type="CDD" id="cd18095">
    <property type="entry name" value="SpoU-like_rRNA-MTase"/>
    <property type="match status" value="1"/>
</dbReference>
<accession>A0ABT7QVR0</accession>